<accession>A0A6P1NVX7</accession>
<dbReference type="InterPro" id="IPR000157">
    <property type="entry name" value="TIR_dom"/>
</dbReference>
<proteinExistence type="predicted"/>
<gene>
    <name evidence="3" type="ORF">GU243_23525</name>
</gene>
<dbReference type="PROSITE" id="PS50104">
    <property type="entry name" value="TIR"/>
    <property type="match status" value="1"/>
</dbReference>
<dbReference type="InterPro" id="IPR035897">
    <property type="entry name" value="Toll_tir_struct_dom_sf"/>
</dbReference>
<keyword evidence="4" id="KW-1185">Reference proteome</keyword>
<name>A0A6P1NVX7_9MICC</name>
<protein>
    <submittedName>
        <fullName evidence="3">TIR domain-containing protein</fullName>
    </submittedName>
</protein>
<dbReference type="Proteomes" id="UP000464186">
    <property type="component" value="Plasmid unnamed1"/>
</dbReference>
<dbReference type="AlphaFoldDB" id="A0A6P1NVX7"/>
<keyword evidence="3" id="KW-0614">Plasmid</keyword>
<dbReference type="Pfam" id="PF13676">
    <property type="entry name" value="TIR_2"/>
    <property type="match status" value="1"/>
</dbReference>
<feature type="coiled-coil region" evidence="1">
    <location>
        <begin position="6"/>
        <end position="41"/>
    </location>
</feature>
<keyword evidence="1" id="KW-0175">Coiled coil</keyword>
<evidence type="ECO:0000313" key="3">
    <source>
        <dbReference type="EMBL" id="QHK22540.1"/>
    </source>
</evidence>
<dbReference type="KEGG" id="psey:GU243_23525"/>
<dbReference type="Gene3D" id="3.40.50.10140">
    <property type="entry name" value="Toll/interleukin-1 receptor homology (TIR) domain"/>
    <property type="match status" value="1"/>
</dbReference>
<reference evidence="3 4" key="1">
    <citation type="submission" date="2020-01" db="EMBL/GenBank/DDBJ databases">
        <title>Pseudarthrobacter psychrotolerans sp. nov., isolated from antarctic soil.</title>
        <authorList>
            <person name="Shin Y."/>
            <person name="Park W."/>
        </authorList>
    </citation>
    <scope>NUCLEOTIDE SEQUENCE [LARGE SCALE GENOMIC DNA]</scope>
    <source>
        <strain evidence="3 4">YJ56</strain>
        <plasmid evidence="3 4">unnamed1</plasmid>
    </source>
</reference>
<geneLocation type="plasmid" evidence="3 4">
    <name>unnamed1</name>
</geneLocation>
<sequence length="254" mass="28854">MATFDANKFRRDLQAAQRKAEAQVKRQVDEINRKNQRAVDDYNRKVRSHNQQVVNQFNGRIDAHNQEVRRVNIRNSRVIADLQRQLRSGDSGPRYTPAEQVLADRVQHSLVPRDEREWDVFLSYARIDGAQTAEALRDALEAFKVRVWFDEIAIVPGKSQALQMDQGLRKARAGLVLLTPAYLVGRFWTERELGALLHKNTLIPVLHGTTFKEVAEYSGILPDLAGFETARDDIETIAEKIAAAVLPADSEIED</sequence>
<dbReference type="EMBL" id="CP047899">
    <property type="protein sequence ID" value="QHK22540.1"/>
    <property type="molecule type" value="Genomic_DNA"/>
</dbReference>
<dbReference type="SUPFAM" id="SSF52200">
    <property type="entry name" value="Toll/Interleukin receptor TIR domain"/>
    <property type="match status" value="1"/>
</dbReference>
<evidence type="ECO:0000259" key="2">
    <source>
        <dbReference type="PROSITE" id="PS50104"/>
    </source>
</evidence>
<dbReference type="GO" id="GO:0007165">
    <property type="term" value="P:signal transduction"/>
    <property type="evidence" value="ECO:0007669"/>
    <property type="project" value="InterPro"/>
</dbReference>
<feature type="domain" description="TIR" evidence="2">
    <location>
        <begin position="116"/>
        <end position="245"/>
    </location>
</feature>
<evidence type="ECO:0000256" key="1">
    <source>
        <dbReference type="SAM" id="Coils"/>
    </source>
</evidence>
<evidence type="ECO:0000313" key="4">
    <source>
        <dbReference type="Proteomes" id="UP000464186"/>
    </source>
</evidence>
<organism evidence="3 4">
    <name type="scientific">Pseudarthrobacter psychrotolerans</name>
    <dbReference type="NCBI Taxonomy" id="2697569"/>
    <lineage>
        <taxon>Bacteria</taxon>
        <taxon>Bacillati</taxon>
        <taxon>Actinomycetota</taxon>
        <taxon>Actinomycetes</taxon>
        <taxon>Micrococcales</taxon>
        <taxon>Micrococcaceae</taxon>
        <taxon>Pseudarthrobacter</taxon>
    </lineage>
</organism>